<dbReference type="AlphaFoldDB" id="E1QSK8"/>
<dbReference type="HOGENOM" id="CLU_1830698_0_0_2"/>
<dbReference type="eggNOG" id="arCOG05460">
    <property type="taxonomic scope" value="Archaea"/>
</dbReference>
<dbReference type="Proteomes" id="UP000006681">
    <property type="component" value="Chromosome"/>
</dbReference>
<evidence type="ECO:0000313" key="1">
    <source>
        <dbReference type="EMBL" id="ADN50801.1"/>
    </source>
</evidence>
<dbReference type="EMBL" id="CP002100">
    <property type="protein sequence ID" value="ADN50801.1"/>
    <property type="molecule type" value="Genomic_DNA"/>
</dbReference>
<name>E1QSK8_VULDI</name>
<gene>
    <name evidence="1" type="ordered locus">Vdis_1415</name>
</gene>
<dbReference type="SUPFAM" id="SSF57783">
    <property type="entry name" value="Zinc beta-ribbon"/>
    <property type="match status" value="1"/>
</dbReference>
<accession>E1QSK8</accession>
<proteinExistence type="predicted"/>
<keyword evidence="2" id="KW-1185">Reference proteome</keyword>
<sequence length="140" mass="15777">MSIQGISCPRCGSRRIAIVVSESLTFKCLDCGYTWSPNLPAQGLVHTKAGDIHWTEIKKIMEDAVNYVISLLNEGVVNCNDIINKVQEKYGSYLSSREVLRSIINGAKRYLEDIRYRDVNKYSALSVELNKCRELMSRGG</sequence>
<organism evidence="1 2">
    <name type="scientific">Vulcanisaeta distributa (strain DSM 14429 / JCM 11212 / NBRC 100878 / IC-017)</name>
    <dbReference type="NCBI Taxonomy" id="572478"/>
    <lineage>
        <taxon>Archaea</taxon>
        <taxon>Thermoproteota</taxon>
        <taxon>Thermoprotei</taxon>
        <taxon>Thermoproteales</taxon>
        <taxon>Thermoproteaceae</taxon>
        <taxon>Vulcanisaeta</taxon>
    </lineage>
</organism>
<reference evidence="1 2" key="1">
    <citation type="journal article" date="2010" name="Stand. Genomic Sci.">
        <title>Complete genome sequence of Vulcanisaeta distributa type strain (IC-017).</title>
        <authorList>
            <person name="Mavromatis K."/>
            <person name="Sikorski J."/>
            <person name="Pabst E."/>
            <person name="Teshima H."/>
            <person name="Lapidus A."/>
            <person name="Lucas S."/>
            <person name="Nolan M."/>
            <person name="Glavina Del Rio T."/>
            <person name="Cheng J.F."/>
            <person name="Bruce D."/>
            <person name="Goodwin L."/>
            <person name="Pitluck S."/>
            <person name="Liolios K."/>
            <person name="Ivanova N."/>
            <person name="Mikhailova N."/>
            <person name="Pati A."/>
            <person name="Chen A."/>
            <person name="Palaniappan K."/>
            <person name="Land M."/>
            <person name="Hauser L."/>
            <person name="Chang Y.J."/>
            <person name="Jeffries C.D."/>
            <person name="Rohde M."/>
            <person name="Spring S."/>
            <person name="Goker M."/>
            <person name="Wirth R."/>
            <person name="Woyke T."/>
            <person name="Bristow J."/>
            <person name="Eisen J.A."/>
            <person name="Markowitz V."/>
            <person name="Hugenholtz P."/>
            <person name="Klenk H.P."/>
            <person name="Kyrpides N.C."/>
        </authorList>
    </citation>
    <scope>NUCLEOTIDE SEQUENCE [LARGE SCALE GENOMIC DNA]</scope>
    <source>
        <strain evidence="2">DSM 14429 / JCM 11212 / NBRC 100878 / IC-017</strain>
    </source>
</reference>
<protein>
    <submittedName>
        <fullName evidence="1">Uncharacterized protein</fullName>
    </submittedName>
</protein>
<dbReference type="GeneID" id="9752349"/>
<evidence type="ECO:0000313" key="2">
    <source>
        <dbReference type="Proteomes" id="UP000006681"/>
    </source>
</evidence>
<dbReference type="RefSeq" id="WP_013336526.1">
    <property type="nucleotide sequence ID" value="NC_014537.1"/>
</dbReference>
<dbReference type="KEGG" id="vdi:Vdis_1415"/>
<reference evidence="2" key="2">
    <citation type="journal article" date="2010" name="Stand. Genomic Sci.">
        <title>Complete genome sequence of Vulcanisaeta distributa type strain (IC-017T).</title>
        <authorList>
            <person name="Mavromatis K."/>
            <person name="Sikorski J."/>
            <person name="Pabst E."/>
            <person name="Teshima H."/>
            <person name="Lapidus A."/>
            <person name="Lucas S."/>
            <person name="Nolan M."/>
            <person name="Glavina Del Rio T."/>
            <person name="Cheng J."/>
            <person name="Bruce D."/>
            <person name="Goodwin L."/>
            <person name="Pitluck S."/>
            <person name="Liolios K."/>
            <person name="Ivanova N."/>
            <person name="Mikhailova N."/>
            <person name="Pati A."/>
            <person name="Chen A."/>
            <person name="Palaniappan K."/>
            <person name="Land M."/>
            <person name="Hauser L."/>
            <person name="Chang Y."/>
            <person name="Jeffries C."/>
            <person name="Rohde M."/>
            <person name="Spring S."/>
            <person name="Goker M."/>
            <person name="Wirth R."/>
            <person name="Woyke T."/>
            <person name="Bristow J."/>
            <person name="Eisen J."/>
            <person name="Markowitz V."/>
            <person name="Hugenholtz P."/>
            <person name="Klenk H."/>
            <person name="Kyrpides N."/>
        </authorList>
    </citation>
    <scope>NUCLEOTIDE SEQUENCE [LARGE SCALE GENOMIC DNA]</scope>
    <source>
        <strain evidence="2">DSM 14429 / JCM 11212 / NBRC 100878 / IC-017</strain>
    </source>
</reference>
<dbReference type="OrthoDB" id="23364at2157"/>